<dbReference type="InParanoid" id="A0A1Y1Y9Y6"/>
<comment type="similarity">
    <text evidence="4 5">Belongs to the eIF-3 subunit E family.</text>
</comment>
<comment type="subcellular location">
    <subcellularLocation>
        <location evidence="4 5">Cytoplasm</location>
    </subcellularLocation>
</comment>
<proteinExistence type="inferred from homology"/>
<dbReference type="HAMAP" id="MF_03004">
    <property type="entry name" value="eIF3e"/>
    <property type="match status" value="1"/>
</dbReference>
<dbReference type="InterPro" id="IPR036390">
    <property type="entry name" value="WH_DNA-bd_sf"/>
</dbReference>
<dbReference type="FunCoup" id="A0A1Y1Y9Y6">
    <property type="interactions" value="1515"/>
</dbReference>
<dbReference type="GO" id="GO:0003743">
    <property type="term" value="F:translation initiation factor activity"/>
    <property type="evidence" value="ECO:0007669"/>
    <property type="project" value="UniProtKB-UniRule"/>
</dbReference>
<name>A0A1Y1Y9Y6_9FUNG</name>
<keyword evidence="3 4" id="KW-0648">Protein biosynthesis</keyword>
<evidence type="ECO:0000313" key="7">
    <source>
        <dbReference type="EMBL" id="ORX94404.1"/>
    </source>
</evidence>
<organism evidence="7 8">
    <name type="scientific">Basidiobolus meristosporus CBS 931.73</name>
    <dbReference type="NCBI Taxonomy" id="1314790"/>
    <lineage>
        <taxon>Eukaryota</taxon>
        <taxon>Fungi</taxon>
        <taxon>Fungi incertae sedis</taxon>
        <taxon>Zoopagomycota</taxon>
        <taxon>Entomophthoromycotina</taxon>
        <taxon>Basidiobolomycetes</taxon>
        <taxon>Basidiobolales</taxon>
        <taxon>Basidiobolaceae</taxon>
        <taxon>Basidiobolus</taxon>
    </lineage>
</organism>
<evidence type="ECO:0000256" key="2">
    <source>
        <dbReference type="ARBA" id="ARBA00022540"/>
    </source>
</evidence>
<comment type="function">
    <text evidence="4">Component of the eukaryotic translation initiation factor 3 (eIF-3) complex, which is involved in protein synthesis of a specialized repertoire of mRNAs and, together with other initiation factors, stimulates binding of mRNA and methionyl-tRNAi to the 40S ribosome. The eIF-3 complex specifically targets and initiates translation of a subset of mRNAs involved in cell proliferation.</text>
</comment>
<dbReference type="OrthoDB" id="417252at2759"/>
<dbReference type="InterPro" id="IPR016650">
    <property type="entry name" value="eIF3e"/>
</dbReference>
<dbReference type="PANTHER" id="PTHR10317">
    <property type="entry name" value="EUKARYOTIC TRANSLATION INITIATION FACTOR 3 SUBUNIT E"/>
    <property type="match status" value="1"/>
</dbReference>
<dbReference type="GO" id="GO:0001732">
    <property type="term" value="P:formation of cytoplasmic translation initiation complex"/>
    <property type="evidence" value="ECO:0007669"/>
    <property type="project" value="UniProtKB-UniRule"/>
</dbReference>
<dbReference type="GO" id="GO:0071540">
    <property type="term" value="C:eukaryotic translation initiation factor 3 complex, eIF3e"/>
    <property type="evidence" value="ECO:0007669"/>
    <property type="project" value="UniProtKB-UniRule"/>
</dbReference>
<feature type="domain" description="PCI" evidence="6">
    <location>
        <begin position="220"/>
        <end position="393"/>
    </location>
</feature>
<keyword evidence="1 4" id="KW-0963">Cytoplasm</keyword>
<dbReference type="SMART" id="SM00088">
    <property type="entry name" value="PINT"/>
    <property type="match status" value="1"/>
</dbReference>
<dbReference type="GO" id="GO:0033290">
    <property type="term" value="C:eukaryotic 48S preinitiation complex"/>
    <property type="evidence" value="ECO:0007669"/>
    <property type="project" value="UniProtKB-UniRule"/>
</dbReference>
<dbReference type="CDD" id="cd21378">
    <property type="entry name" value="eIF3E"/>
    <property type="match status" value="1"/>
</dbReference>
<dbReference type="STRING" id="1314790.A0A1Y1Y9Y6"/>
<gene>
    <name evidence="4" type="primary">INT6</name>
    <name evidence="7" type="ORF">K493DRAFT_221363</name>
</gene>
<dbReference type="Pfam" id="PF21357">
    <property type="entry name" value="EIF3E_C"/>
    <property type="match status" value="1"/>
</dbReference>
<dbReference type="PIRSF" id="PIRSF016255">
    <property type="entry name" value="eIF3e_su6"/>
    <property type="match status" value="1"/>
</dbReference>
<dbReference type="Pfam" id="PF09440">
    <property type="entry name" value="eIF3_N"/>
    <property type="match status" value="1"/>
</dbReference>
<evidence type="ECO:0000256" key="5">
    <source>
        <dbReference type="PIRNR" id="PIRNR016255"/>
    </source>
</evidence>
<evidence type="ECO:0000256" key="1">
    <source>
        <dbReference type="ARBA" id="ARBA00022490"/>
    </source>
</evidence>
<dbReference type="SMART" id="SM01186">
    <property type="entry name" value="eIF3_N"/>
    <property type="match status" value="1"/>
</dbReference>
<dbReference type="SUPFAM" id="SSF46785">
    <property type="entry name" value="Winged helix' DNA-binding domain"/>
    <property type="match status" value="1"/>
</dbReference>
<sequence length="435" mass="50655">MMAQYDLTSRMVPFLDRHLVYPLLEFLTLKEIYPEEDLLQAKYDLLSKTNMIDTAAELFKQIHHVEEAPAEFTEKRKKVISTLEELQNEAGKVLEVIEKPEVISALRQDKLQNLHFLREKYNITPEMVSTLYQFGKYQFNCGIYGASADMLYHFRVLSTDPEMNLSALWGKLASEILTGNWEVALEDLHKLKDAIDQKSFPSPLHQLQQRSWLIHWSLFVFFNHAQGRDGIIDMFFQPQFINTIQSSCPWMLRYLATAVITNKRRKSIMRELVRVIEQESYVYEDPIIEFVKCLYVKFDFEGAQQKLGECEQVLANDFFLVATLDDFIENARCFILETHCRIHQKIDINELSQSLNMSQQEGEKWIVNLVRDTRVDAKIDFQENTVLMNTSYPTIYQQVIERTKGLSFRSQVLATSIEKRESAMAAANEAVTVAE</sequence>
<evidence type="ECO:0000313" key="8">
    <source>
        <dbReference type="Proteomes" id="UP000193498"/>
    </source>
</evidence>
<dbReference type="EMBL" id="MCFE01000205">
    <property type="protein sequence ID" value="ORX94404.1"/>
    <property type="molecule type" value="Genomic_DNA"/>
</dbReference>
<protein>
    <recommendedName>
        <fullName evidence="4 5">Eukaryotic translation initiation factor 3 subunit E</fullName>
        <shortName evidence="4">eIF3e</shortName>
    </recommendedName>
</protein>
<comment type="caution">
    <text evidence="7">The sequence shown here is derived from an EMBL/GenBank/DDBJ whole genome shotgun (WGS) entry which is preliminary data.</text>
</comment>
<dbReference type="InterPro" id="IPR000717">
    <property type="entry name" value="PCI_dom"/>
</dbReference>
<dbReference type="GO" id="GO:0016282">
    <property type="term" value="C:eukaryotic 43S preinitiation complex"/>
    <property type="evidence" value="ECO:0007669"/>
    <property type="project" value="UniProtKB-UniRule"/>
</dbReference>
<keyword evidence="2 4" id="KW-0396">Initiation factor</keyword>
<keyword evidence="8" id="KW-1185">Reference proteome</keyword>
<dbReference type="Proteomes" id="UP000193498">
    <property type="component" value="Unassembled WGS sequence"/>
</dbReference>
<evidence type="ECO:0000259" key="6">
    <source>
        <dbReference type="PROSITE" id="PS50250"/>
    </source>
</evidence>
<evidence type="ECO:0000256" key="4">
    <source>
        <dbReference type="HAMAP-Rule" id="MF_03004"/>
    </source>
</evidence>
<dbReference type="Pfam" id="PF01399">
    <property type="entry name" value="PCI"/>
    <property type="match status" value="1"/>
</dbReference>
<dbReference type="PROSITE" id="PS50250">
    <property type="entry name" value="PCI"/>
    <property type="match status" value="1"/>
</dbReference>
<comment type="subunit">
    <text evidence="4 5">Component of the eukaryotic translation initiation factor 3 (eIF-3) complex.</text>
</comment>
<accession>A0A1Y1Y9Y6</accession>
<evidence type="ECO:0000256" key="3">
    <source>
        <dbReference type="ARBA" id="ARBA00022917"/>
    </source>
</evidence>
<dbReference type="AlphaFoldDB" id="A0A1Y1Y9Y6"/>
<reference evidence="7 8" key="1">
    <citation type="submission" date="2016-07" db="EMBL/GenBank/DDBJ databases">
        <title>Pervasive Adenine N6-methylation of Active Genes in Fungi.</title>
        <authorList>
            <consortium name="DOE Joint Genome Institute"/>
            <person name="Mondo S.J."/>
            <person name="Dannebaum R.O."/>
            <person name="Kuo R.C."/>
            <person name="Labutti K."/>
            <person name="Haridas S."/>
            <person name="Kuo A."/>
            <person name="Salamov A."/>
            <person name="Ahrendt S.R."/>
            <person name="Lipzen A."/>
            <person name="Sullivan W."/>
            <person name="Andreopoulos W.B."/>
            <person name="Clum A."/>
            <person name="Lindquist E."/>
            <person name="Daum C."/>
            <person name="Ramamoorthy G.K."/>
            <person name="Gryganskyi A."/>
            <person name="Culley D."/>
            <person name="Magnuson J.K."/>
            <person name="James T.Y."/>
            <person name="O'Malley M.A."/>
            <person name="Stajich J.E."/>
            <person name="Spatafora J.W."/>
            <person name="Visel A."/>
            <person name="Grigoriev I.V."/>
        </authorList>
    </citation>
    <scope>NUCLEOTIDE SEQUENCE [LARGE SCALE GENOMIC DNA]</scope>
    <source>
        <strain evidence="7 8">CBS 931.73</strain>
    </source>
</reference>
<dbReference type="InterPro" id="IPR019010">
    <property type="entry name" value="eIF3e_N"/>
</dbReference>